<dbReference type="Pfam" id="PF01464">
    <property type="entry name" value="SLT"/>
    <property type="match status" value="1"/>
</dbReference>
<dbReference type="AlphaFoldDB" id="A0AAE3KM12"/>
<dbReference type="InterPro" id="IPR019734">
    <property type="entry name" value="TPR_rpt"/>
</dbReference>
<dbReference type="PANTHER" id="PTHR37423:SF5">
    <property type="entry name" value="SOLUBLE LYTIC MUREIN TRANSGLYCOSYLASE"/>
    <property type="match status" value="1"/>
</dbReference>
<keyword evidence="2" id="KW-0472">Membrane</keyword>
<dbReference type="InterPro" id="IPR008258">
    <property type="entry name" value="Transglycosylase_SLT_dom_1"/>
</dbReference>
<protein>
    <submittedName>
        <fullName evidence="4">Transglycosylase SLT domain-containing protein</fullName>
    </submittedName>
</protein>
<dbReference type="SUPFAM" id="SSF48435">
    <property type="entry name" value="Bacterial muramidases"/>
    <property type="match status" value="1"/>
</dbReference>
<evidence type="ECO:0000259" key="3">
    <source>
        <dbReference type="Pfam" id="PF01464"/>
    </source>
</evidence>
<sequence>MRKTRQIFVPHSLSRRKQRKTLIAVVAGIGLCTLLLGGTILARNYNLGSVAGWLPFLNYNSIKPEDRGNTPTLRLVSLPAAQRAEQLKAIAKGEKSLERSRARYILAADAIAAKQGKEALTWLDGLDKDYPILSGYITLQKARSYELIGDKSQALAAWQDLLKHHSNKPVAAEALYALAAKTSKYLDSTLTASTNQSGVMEKFQHFSAISPKDPKYWENAIAKYPSHPLILELAKAKIEKDPAQPELMSILTRYAFDQPKITKILDQFVAQYGKTGEDKDKAIISPKDWEAIAIGYWKAKKYGQASAAYAKTEPTSRHAYLAALGLEYAEKRGEAKLAYQKVVEEFPRATESFDALVKIAKIEPDIEAVPYLDQAIDRFPDRAGEAVIVKAETLERLSSQQAAEVARELLLTKYSKSPAGAAYQWKLARAKAAGGDPKSALQLAQTITKNNPDSFLARQAGYWAGKWANKLGQKQEAKAAFEQVIANHPQSYYAWRSAVQLGWQVGDFSTVRQINPKIVSPPTRPILPLGSETLKELYQLGQDRDAWMLWQAEFTNRIKPTVTEEFTDGLLRIASGDYLEGISTIASLEDRETPQEKAEYEKLQKTPTYWYALYPLPFMDAIANYSKQHHLNPLLTIALIRQESRFESDIRSSAGAVGLMQMMPTTGELVAKNIKLAQYKLDNPNDNIKLGTWLLADLLQSHNNNSALAVASYNAGSGNTGQWLAGKGAIDTDEFVESIPFPETQDYVKQVFGNYWNYLRLYNPQIAAKIK</sequence>
<evidence type="ECO:0000256" key="2">
    <source>
        <dbReference type="SAM" id="Phobius"/>
    </source>
</evidence>
<dbReference type="GO" id="GO:0004553">
    <property type="term" value="F:hydrolase activity, hydrolyzing O-glycosyl compounds"/>
    <property type="evidence" value="ECO:0007669"/>
    <property type="project" value="InterPro"/>
</dbReference>
<dbReference type="EMBL" id="JAMZMM010000009">
    <property type="protein sequence ID" value="MCP2727213.1"/>
    <property type="molecule type" value="Genomic_DNA"/>
</dbReference>
<dbReference type="CDD" id="cd13401">
    <property type="entry name" value="Slt70-like"/>
    <property type="match status" value="1"/>
</dbReference>
<reference evidence="4" key="1">
    <citation type="submission" date="2022-06" db="EMBL/GenBank/DDBJ databases">
        <title>New cyanobacteria of genus Symplocastrum in benthos of Lake Baikal.</title>
        <authorList>
            <person name="Sorokovikova E."/>
            <person name="Tikhonova I."/>
            <person name="Krasnopeev A."/>
            <person name="Evseev P."/>
            <person name="Gladkikh A."/>
            <person name="Belykh O."/>
        </authorList>
    </citation>
    <scope>NUCLEOTIDE SEQUENCE</scope>
    <source>
        <strain evidence="4">BBK-W-15</strain>
    </source>
</reference>
<dbReference type="Gene3D" id="1.25.40.10">
    <property type="entry name" value="Tetratricopeptide repeat domain"/>
    <property type="match status" value="2"/>
</dbReference>
<gene>
    <name evidence="4" type="ORF">NJ959_01840</name>
</gene>
<evidence type="ECO:0000313" key="4">
    <source>
        <dbReference type="EMBL" id="MCP2727213.1"/>
    </source>
</evidence>
<dbReference type="Gene3D" id="1.10.530.10">
    <property type="match status" value="1"/>
</dbReference>
<dbReference type="Proteomes" id="UP001204953">
    <property type="component" value="Unassembled WGS sequence"/>
</dbReference>
<feature type="transmembrane region" description="Helical" evidence="2">
    <location>
        <begin position="21"/>
        <end position="42"/>
    </location>
</feature>
<keyword evidence="2" id="KW-1133">Transmembrane helix</keyword>
<keyword evidence="1" id="KW-0732">Signal</keyword>
<name>A0AAE3KM12_9CYAN</name>
<evidence type="ECO:0000313" key="5">
    <source>
        <dbReference type="Proteomes" id="UP001204953"/>
    </source>
</evidence>
<dbReference type="InterPro" id="IPR008939">
    <property type="entry name" value="Lytic_TGlycosylase_superhlx_U"/>
</dbReference>
<comment type="caution">
    <text evidence="4">The sequence shown here is derived from an EMBL/GenBank/DDBJ whole genome shotgun (WGS) entry which is preliminary data.</text>
</comment>
<dbReference type="InterPro" id="IPR023346">
    <property type="entry name" value="Lysozyme-like_dom_sf"/>
</dbReference>
<proteinExistence type="predicted"/>
<keyword evidence="2" id="KW-0812">Transmembrane</keyword>
<dbReference type="SUPFAM" id="SSF53955">
    <property type="entry name" value="Lysozyme-like"/>
    <property type="match status" value="1"/>
</dbReference>
<dbReference type="GO" id="GO:0042597">
    <property type="term" value="C:periplasmic space"/>
    <property type="evidence" value="ECO:0007669"/>
    <property type="project" value="InterPro"/>
</dbReference>
<dbReference type="RefSeq" id="WP_254010029.1">
    <property type="nucleotide sequence ID" value="NZ_JAMZMM010000009.1"/>
</dbReference>
<keyword evidence="5" id="KW-1185">Reference proteome</keyword>
<dbReference type="PANTHER" id="PTHR37423">
    <property type="entry name" value="SOLUBLE LYTIC MUREIN TRANSGLYCOSYLASE-RELATED"/>
    <property type="match status" value="1"/>
</dbReference>
<organism evidence="4 5">
    <name type="scientific">Limnofasciculus baicalensis BBK-W-15</name>
    <dbReference type="NCBI Taxonomy" id="2699891"/>
    <lineage>
        <taxon>Bacteria</taxon>
        <taxon>Bacillati</taxon>
        <taxon>Cyanobacteriota</taxon>
        <taxon>Cyanophyceae</taxon>
        <taxon>Coleofasciculales</taxon>
        <taxon>Coleofasciculaceae</taxon>
        <taxon>Limnofasciculus</taxon>
        <taxon>Limnofasciculus baicalensis</taxon>
    </lineage>
</organism>
<evidence type="ECO:0000256" key="1">
    <source>
        <dbReference type="ARBA" id="ARBA00022729"/>
    </source>
</evidence>
<dbReference type="Pfam" id="PF13174">
    <property type="entry name" value="TPR_6"/>
    <property type="match status" value="3"/>
</dbReference>
<feature type="domain" description="Transglycosylase SLT" evidence="3">
    <location>
        <begin position="622"/>
        <end position="734"/>
    </location>
</feature>
<accession>A0AAE3KM12</accession>
<dbReference type="InterPro" id="IPR011990">
    <property type="entry name" value="TPR-like_helical_dom_sf"/>
</dbReference>